<feature type="binding site" evidence="3">
    <location>
        <position position="7"/>
    </location>
    <ligand>
        <name>Zn(2+)</name>
        <dbReference type="ChEBI" id="CHEBI:29105"/>
        <label>2</label>
    </ligand>
</feature>
<feature type="binding site" evidence="3">
    <location>
        <position position="44"/>
    </location>
    <ligand>
        <name>Zn(2+)</name>
        <dbReference type="ChEBI" id="CHEBI:29105"/>
        <label>2</label>
    </ligand>
</feature>
<comment type="cofactor">
    <cofactor evidence="3">
        <name>Zn(2+)</name>
        <dbReference type="ChEBI" id="CHEBI:29105"/>
    </cofactor>
    <text evidence="3">Binds 2 Zn(2+) ions.</text>
</comment>
<sequence length="91" mass="10399">MIVIAEHENMMHEGFKEVYNIKEAIRKAREMTDAKKTLIIATADHGHALTLPRYLDSDERIFQHDSSYVSDSYNLCEWLNNTASAAHTSSD</sequence>
<evidence type="ECO:0000256" key="2">
    <source>
        <dbReference type="ARBA" id="ARBA00022553"/>
    </source>
</evidence>
<name>A0AAD5N0B3_PARTN</name>
<feature type="binding site" evidence="3">
    <location>
        <position position="45"/>
    </location>
    <ligand>
        <name>Zn(2+)</name>
        <dbReference type="ChEBI" id="CHEBI:29105"/>
        <label>2</label>
    </ligand>
</feature>
<dbReference type="Gene3D" id="3.40.720.10">
    <property type="entry name" value="Alkaline Phosphatase, subunit A"/>
    <property type="match status" value="1"/>
</dbReference>
<keyword evidence="3" id="KW-0862">Zinc</keyword>
<dbReference type="PANTHER" id="PTHR11596:SF5">
    <property type="entry name" value="ALKALINE PHOSPHATASE"/>
    <property type="match status" value="1"/>
</dbReference>
<proteinExistence type="predicted"/>
<comment type="caution">
    <text evidence="4">The sequence shown here is derived from an EMBL/GenBank/DDBJ whole genome shotgun (WGS) entry which is preliminary data.</text>
</comment>
<keyword evidence="3" id="KW-0479">Metal-binding</keyword>
<keyword evidence="2" id="KW-0597">Phosphoprotein</keyword>
<dbReference type="Proteomes" id="UP001196413">
    <property type="component" value="Unassembled WGS sequence"/>
</dbReference>
<keyword evidence="5" id="KW-1185">Reference proteome</keyword>
<evidence type="ECO:0000256" key="3">
    <source>
        <dbReference type="PIRSR" id="PIRSR601952-2"/>
    </source>
</evidence>
<evidence type="ECO:0000313" key="5">
    <source>
        <dbReference type="Proteomes" id="UP001196413"/>
    </source>
</evidence>
<dbReference type="AlphaFoldDB" id="A0AAD5N0B3"/>
<reference evidence="4" key="1">
    <citation type="submission" date="2021-06" db="EMBL/GenBank/DDBJ databases">
        <title>Parelaphostrongylus tenuis whole genome reference sequence.</title>
        <authorList>
            <person name="Garwood T.J."/>
            <person name="Larsen P.A."/>
            <person name="Fountain-Jones N.M."/>
            <person name="Garbe J.R."/>
            <person name="Macchietto M.G."/>
            <person name="Kania S.A."/>
            <person name="Gerhold R.W."/>
            <person name="Richards J.E."/>
            <person name="Wolf T.M."/>
        </authorList>
    </citation>
    <scope>NUCLEOTIDE SEQUENCE</scope>
    <source>
        <strain evidence="4">MNPRO001-30</strain>
        <tissue evidence="4">Meninges</tissue>
    </source>
</reference>
<dbReference type="SUPFAM" id="SSF53649">
    <property type="entry name" value="Alkaline phosphatase-like"/>
    <property type="match status" value="1"/>
</dbReference>
<dbReference type="EMBL" id="JAHQIW010003036">
    <property type="protein sequence ID" value="KAJ1357094.1"/>
    <property type="molecule type" value="Genomic_DNA"/>
</dbReference>
<dbReference type="InterPro" id="IPR001952">
    <property type="entry name" value="Alkaline_phosphatase"/>
</dbReference>
<dbReference type="GO" id="GO:0046872">
    <property type="term" value="F:metal ion binding"/>
    <property type="evidence" value="ECO:0007669"/>
    <property type="project" value="UniProtKB-KW"/>
</dbReference>
<evidence type="ECO:0000256" key="1">
    <source>
        <dbReference type="ARBA" id="ARBA00012647"/>
    </source>
</evidence>
<dbReference type="GO" id="GO:0004035">
    <property type="term" value="F:alkaline phosphatase activity"/>
    <property type="evidence" value="ECO:0007669"/>
    <property type="project" value="UniProtKB-EC"/>
</dbReference>
<protein>
    <recommendedName>
        <fullName evidence="1">alkaline phosphatase</fullName>
        <ecNumber evidence="1">3.1.3.1</ecNumber>
    </recommendedName>
</protein>
<dbReference type="Pfam" id="PF00245">
    <property type="entry name" value="Alk_phosphatase"/>
    <property type="match status" value="1"/>
</dbReference>
<dbReference type="PANTHER" id="PTHR11596">
    <property type="entry name" value="ALKALINE PHOSPHATASE"/>
    <property type="match status" value="1"/>
</dbReference>
<accession>A0AAD5N0B3</accession>
<dbReference type="InterPro" id="IPR017850">
    <property type="entry name" value="Alkaline_phosphatase_core_sf"/>
</dbReference>
<dbReference type="EC" id="3.1.3.1" evidence="1"/>
<evidence type="ECO:0000313" key="4">
    <source>
        <dbReference type="EMBL" id="KAJ1357094.1"/>
    </source>
</evidence>
<gene>
    <name evidence="4" type="ORF">KIN20_015139</name>
</gene>
<organism evidence="4 5">
    <name type="scientific">Parelaphostrongylus tenuis</name>
    <name type="common">Meningeal worm</name>
    <dbReference type="NCBI Taxonomy" id="148309"/>
    <lineage>
        <taxon>Eukaryota</taxon>
        <taxon>Metazoa</taxon>
        <taxon>Ecdysozoa</taxon>
        <taxon>Nematoda</taxon>
        <taxon>Chromadorea</taxon>
        <taxon>Rhabditida</taxon>
        <taxon>Rhabditina</taxon>
        <taxon>Rhabditomorpha</taxon>
        <taxon>Strongyloidea</taxon>
        <taxon>Metastrongylidae</taxon>
        <taxon>Parelaphostrongylus</taxon>
    </lineage>
</organism>